<keyword evidence="4" id="KW-0689">Ribosomal protein</keyword>
<keyword evidence="1" id="KW-0808">Transferase</keyword>
<feature type="domain" description="N-acetyltransferase" evidence="3">
    <location>
        <begin position="3"/>
        <end position="147"/>
    </location>
</feature>
<dbReference type="GO" id="GO:0008080">
    <property type="term" value="F:N-acetyltransferase activity"/>
    <property type="evidence" value="ECO:0007669"/>
    <property type="project" value="InterPro"/>
</dbReference>
<dbReference type="GO" id="GO:0005840">
    <property type="term" value="C:ribosome"/>
    <property type="evidence" value="ECO:0007669"/>
    <property type="project" value="UniProtKB-KW"/>
</dbReference>
<dbReference type="Gene3D" id="3.40.630.30">
    <property type="match status" value="1"/>
</dbReference>
<reference evidence="4" key="2">
    <citation type="submission" date="2021-04" db="EMBL/GenBank/DDBJ databases">
        <authorList>
            <person name="Gilroy R."/>
        </authorList>
    </citation>
    <scope>NUCLEOTIDE SEQUENCE</scope>
    <source>
        <strain evidence="4">ChiGjej4B4-7305</strain>
    </source>
</reference>
<name>A0A9D2ED95_9MICO</name>
<organism evidence="4 5">
    <name type="scientific">Candidatus Ruania gallistercoris</name>
    <dbReference type="NCBI Taxonomy" id="2838746"/>
    <lineage>
        <taxon>Bacteria</taxon>
        <taxon>Bacillati</taxon>
        <taxon>Actinomycetota</taxon>
        <taxon>Actinomycetes</taxon>
        <taxon>Micrococcales</taxon>
        <taxon>Ruaniaceae</taxon>
        <taxon>Ruania</taxon>
    </lineage>
</organism>
<dbReference type="InterPro" id="IPR050832">
    <property type="entry name" value="Bact_Acetyltransf"/>
</dbReference>
<dbReference type="Pfam" id="PF00583">
    <property type="entry name" value="Acetyltransf_1"/>
    <property type="match status" value="1"/>
</dbReference>
<dbReference type="NCBIfam" id="TIGR01575">
    <property type="entry name" value="rimI"/>
    <property type="match status" value="1"/>
</dbReference>
<evidence type="ECO:0000313" key="4">
    <source>
        <dbReference type="EMBL" id="HIZ35221.1"/>
    </source>
</evidence>
<evidence type="ECO:0000313" key="5">
    <source>
        <dbReference type="Proteomes" id="UP000824037"/>
    </source>
</evidence>
<keyword evidence="4" id="KW-0687">Ribonucleoprotein</keyword>
<protein>
    <submittedName>
        <fullName evidence="4">Ribosomal protein S18-alanine N-acetyltransferase</fullName>
    </submittedName>
</protein>
<gene>
    <name evidence="4" type="primary">rimI</name>
    <name evidence="4" type="ORF">H9815_05550</name>
</gene>
<reference evidence="4" key="1">
    <citation type="journal article" date="2021" name="PeerJ">
        <title>Extensive microbial diversity within the chicken gut microbiome revealed by metagenomics and culture.</title>
        <authorList>
            <person name="Gilroy R."/>
            <person name="Ravi A."/>
            <person name="Getino M."/>
            <person name="Pursley I."/>
            <person name="Horton D.L."/>
            <person name="Alikhan N.F."/>
            <person name="Baker D."/>
            <person name="Gharbi K."/>
            <person name="Hall N."/>
            <person name="Watson M."/>
            <person name="Adriaenssens E.M."/>
            <person name="Foster-Nyarko E."/>
            <person name="Jarju S."/>
            <person name="Secka A."/>
            <person name="Antonio M."/>
            <person name="Oren A."/>
            <person name="Chaudhuri R.R."/>
            <person name="La Ragione R."/>
            <person name="Hildebrand F."/>
            <person name="Pallen M.J."/>
        </authorList>
    </citation>
    <scope>NUCLEOTIDE SEQUENCE</scope>
    <source>
        <strain evidence="4">ChiGjej4B4-7305</strain>
    </source>
</reference>
<accession>A0A9D2ED95</accession>
<evidence type="ECO:0000259" key="3">
    <source>
        <dbReference type="PROSITE" id="PS51186"/>
    </source>
</evidence>
<dbReference type="PANTHER" id="PTHR43877:SF2">
    <property type="entry name" value="AMINOALKYLPHOSPHONATE N-ACETYLTRANSFERASE-RELATED"/>
    <property type="match status" value="1"/>
</dbReference>
<comment type="caution">
    <text evidence="4">The sequence shown here is derived from an EMBL/GenBank/DDBJ whole genome shotgun (WGS) entry which is preliminary data.</text>
</comment>
<dbReference type="PANTHER" id="PTHR43877">
    <property type="entry name" value="AMINOALKYLPHOSPHONATE N-ACETYLTRANSFERASE-RELATED-RELATED"/>
    <property type="match status" value="1"/>
</dbReference>
<dbReference type="InterPro" id="IPR000182">
    <property type="entry name" value="GNAT_dom"/>
</dbReference>
<evidence type="ECO:0000256" key="1">
    <source>
        <dbReference type="ARBA" id="ARBA00022679"/>
    </source>
</evidence>
<dbReference type="Proteomes" id="UP000824037">
    <property type="component" value="Unassembled WGS sequence"/>
</dbReference>
<dbReference type="InterPro" id="IPR016181">
    <property type="entry name" value="Acyl_CoA_acyltransferase"/>
</dbReference>
<dbReference type="AlphaFoldDB" id="A0A9D2ED95"/>
<dbReference type="InterPro" id="IPR006464">
    <property type="entry name" value="AcTrfase_RimI/Ard1"/>
</dbReference>
<keyword evidence="2" id="KW-0012">Acyltransferase</keyword>
<evidence type="ECO:0000256" key="2">
    <source>
        <dbReference type="ARBA" id="ARBA00023315"/>
    </source>
</evidence>
<sequence>MTARLRPMRSEDLSAVLALEPELFGAGAWSRGVYEEELGRADRCYMVIADGPTVIGYAGLATGSEATVMTIGVAGPYRRQGHGRSLLRALLDQARVAGAESVFLEVRTSDDGAQALYRSFGFEPLAVRRGYYQPEGADALVMQLVLRPRTASLGPVGSEAIEE</sequence>
<dbReference type="CDD" id="cd04301">
    <property type="entry name" value="NAT_SF"/>
    <property type="match status" value="1"/>
</dbReference>
<dbReference type="EMBL" id="DXBY01000087">
    <property type="protein sequence ID" value="HIZ35221.1"/>
    <property type="molecule type" value="Genomic_DNA"/>
</dbReference>
<dbReference type="SUPFAM" id="SSF55729">
    <property type="entry name" value="Acyl-CoA N-acyltransferases (Nat)"/>
    <property type="match status" value="1"/>
</dbReference>
<dbReference type="PROSITE" id="PS51186">
    <property type="entry name" value="GNAT"/>
    <property type="match status" value="1"/>
</dbReference>
<proteinExistence type="predicted"/>